<dbReference type="Pfam" id="PF01590">
    <property type="entry name" value="GAF"/>
    <property type="match status" value="1"/>
</dbReference>
<dbReference type="InterPro" id="IPR050706">
    <property type="entry name" value="Cyclic-di-GMP_PDE-like"/>
</dbReference>
<protein>
    <submittedName>
        <fullName evidence="4">EAL domain-containing protein</fullName>
    </submittedName>
</protein>
<reference evidence="4 5" key="1">
    <citation type="submission" date="2020-03" db="EMBL/GenBank/DDBJ databases">
        <title>Two novel Motilibacter sp.</title>
        <authorList>
            <person name="Liu S."/>
        </authorList>
    </citation>
    <scope>NUCLEOTIDE SEQUENCE [LARGE SCALE GENOMIC DNA]</scope>
    <source>
        <strain evidence="4 5">E257</strain>
    </source>
</reference>
<dbReference type="InterPro" id="IPR001633">
    <property type="entry name" value="EAL_dom"/>
</dbReference>
<evidence type="ECO:0000259" key="3">
    <source>
        <dbReference type="PROSITE" id="PS50887"/>
    </source>
</evidence>
<dbReference type="PANTHER" id="PTHR33121">
    <property type="entry name" value="CYCLIC DI-GMP PHOSPHODIESTERASE PDEF"/>
    <property type="match status" value="1"/>
</dbReference>
<dbReference type="SUPFAM" id="SSF55073">
    <property type="entry name" value="Nucleotide cyclase"/>
    <property type="match status" value="1"/>
</dbReference>
<dbReference type="InterPro" id="IPR003018">
    <property type="entry name" value="GAF"/>
</dbReference>
<gene>
    <name evidence="4" type="ORF">G9H71_01895</name>
</gene>
<feature type="compositionally biased region" description="Basic and acidic residues" evidence="1">
    <location>
        <begin position="1"/>
        <end position="10"/>
    </location>
</feature>
<dbReference type="CDD" id="cd01948">
    <property type="entry name" value="EAL"/>
    <property type="match status" value="1"/>
</dbReference>
<dbReference type="RefSeq" id="WP_166276956.1">
    <property type="nucleotide sequence ID" value="NZ_JAANNP010000001.1"/>
</dbReference>
<dbReference type="InterPro" id="IPR043128">
    <property type="entry name" value="Rev_trsase/Diguanyl_cyclase"/>
</dbReference>
<dbReference type="SUPFAM" id="SSF55781">
    <property type="entry name" value="GAF domain-like"/>
    <property type="match status" value="1"/>
</dbReference>
<evidence type="ECO:0000313" key="5">
    <source>
        <dbReference type="Proteomes" id="UP000800981"/>
    </source>
</evidence>
<comment type="caution">
    <text evidence="4">The sequence shown here is derived from an EMBL/GenBank/DDBJ whole genome shotgun (WGS) entry which is preliminary data.</text>
</comment>
<dbReference type="PROSITE" id="PS50887">
    <property type="entry name" value="GGDEF"/>
    <property type="match status" value="1"/>
</dbReference>
<dbReference type="EMBL" id="JAANNP010000001">
    <property type="protein sequence ID" value="NHC12534.1"/>
    <property type="molecule type" value="Genomic_DNA"/>
</dbReference>
<dbReference type="Pfam" id="PF00990">
    <property type="entry name" value="GGDEF"/>
    <property type="match status" value="1"/>
</dbReference>
<feature type="region of interest" description="Disordered" evidence="1">
    <location>
        <begin position="1"/>
        <end position="23"/>
    </location>
</feature>
<dbReference type="Gene3D" id="3.30.70.270">
    <property type="match status" value="1"/>
</dbReference>
<dbReference type="Proteomes" id="UP000800981">
    <property type="component" value="Unassembled WGS sequence"/>
</dbReference>
<dbReference type="InterPro" id="IPR035919">
    <property type="entry name" value="EAL_sf"/>
</dbReference>
<evidence type="ECO:0000259" key="2">
    <source>
        <dbReference type="PROSITE" id="PS50883"/>
    </source>
</evidence>
<dbReference type="NCBIfam" id="TIGR00254">
    <property type="entry name" value="GGDEF"/>
    <property type="match status" value="1"/>
</dbReference>
<accession>A0ABX0GRQ9</accession>
<sequence>MHELDVRPEGAAEAASPRGAARVDARAERGAARAGAATARLLDPLAELAARLLGGSQASIWSRPARGRSDVPRVRCSWGGPPSLSARALHDLAACTGERLTAPGTLSERSLRGGLPVDPGCCVAVPLRCHDGRVIGSVCVEGVPALGAPTADAWQLLECVARQAVAVLTLVEAGGDRPASAADDVPLPVPSVDGDPLTGLPGRRLLLRRLADAVVRAGQDGVADVAVVCVDLDDVTAVNSALGHAAGDELIDAVAARLRGTVHGEDLVAGLGGDVLAVMCRHVRGAGGVQQLASRVQAALGRDLLLGGQLVAVSASIGSALAHRQATAQQTHRADPGGAGEALLQAAYSSMHVAKQRRHRPSRSWGDWGGGNGPLLRMRVAAELRAALRADDQLSLAYQPAFGLRDGQLHGVEALLRWRHPQHGLQCTAEFIEVAEEREVIVPLGAWVLRTACAQAASWYHAAGERAPLLWVNVSSRQLGRDELAGVVDEALRSTGLPAHKLGLELTERQVVEVTGPVRAELTQLAEMGCRLALDDFGTGHNDICQLRALPLDTMKLDRSYVAGLGANETDTVIAANLVALGKALGLAVVAEGVETPAQRRMLEELGCDLVQGYLFHRPGLAAGIDRLLEASATG</sequence>
<dbReference type="PROSITE" id="PS50883">
    <property type="entry name" value="EAL"/>
    <property type="match status" value="1"/>
</dbReference>
<dbReference type="PANTHER" id="PTHR33121:SF70">
    <property type="entry name" value="SIGNALING PROTEIN YKOW"/>
    <property type="match status" value="1"/>
</dbReference>
<feature type="compositionally biased region" description="Low complexity" evidence="1">
    <location>
        <begin position="11"/>
        <end position="20"/>
    </location>
</feature>
<dbReference type="Pfam" id="PF00563">
    <property type="entry name" value="EAL"/>
    <property type="match status" value="1"/>
</dbReference>
<name>A0ABX0GRQ9_9ACTN</name>
<keyword evidence="5" id="KW-1185">Reference proteome</keyword>
<dbReference type="InterPro" id="IPR029787">
    <property type="entry name" value="Nucleotide_cyclase"/>
</dbReference>
<organism evidence="4 5">
    <name type="scientific">Motilibacter deserti</name>
    <dbReference type="NCBI Taxonomy" id="2714956"/>
    <lineage>
        <taxon>Bacteria</taxon>
        <taxon>Bacillati</taxon>
        <taxon>Actinomycetota</taxon>
        <taxon>Actinomycetes</taxon>
        <taxon>Motilibacterales</taxon>
        <taxon>Motilibacteraceae</taxon>
        <taxon>Motilibacter</taxon>
    </lineage>
</organism>
<feature type="domain" description="EAL" evidence="2">
    <location>
        <begin position="377"/>
        <end position="633"/>
    </location>
</feature>
<dbReference type="SMART" id="SM00267">
    <property type="entry name" value="GGDEF"/>
    <property type="match status" value="1"/>
</dbReference>
<evidence type="ECO:0000256" key="1">
    <source>
        <dbReference type="SAM" id="MobiDB-lite"/>
    </source>
</evidence>
<feature type="domain" description="GGDEF" evidence="3">
    <location>
        <begin position="223"/>
        <end position="368"/>
    </location>
</feature>
<dbReference type="Gene3D" id="3.20.20.450">
    <property type="entry name" value="EAL domain"/>
    <property type="match status" value="1"/>
</dbReference>
<proteinExistence type="predicted"/>
<dbReference type="InterPro" id="IPR000160">
    <property type="entry name" value="GGDEF_dom"/>
</dbReference>
<dbReference type="SMART" id="SM00052">
    <property type="entry name" value="EAL"/>
    <property type="match status" value="1"/>
</dbReference>
<dbReference type="SUPFAM" id="SSF141868">
    <property type="entry name" value="EAL domain-like"/>
    <property type="match status" value="1"/>
</dbReference>
<evidence type="ECO:0000313" key="4">
    <source>
        <dbReference type="EMBL" id="NHC12534.1"/>
    </source>
</evidence>